<feature type="region of interest" description="Disordered" evidence="1">
    <location>
        <begin position="240"/>
        <end position="320"/>
    </location>
</feature>
<feature type="compositionally biased region" description="Basic and acidic residues" evidence="1">
    <location>
        <begin position="276"/>
        <end position="287"/>
    </location>
</feature>
<sequence>LLAQPREAPVQDRVGQRRLALGGQVEEPFRLGEDVVEQGPGDGVAGQVEEAHVRAALGEDRGDLAPRRPREVDCRDHPKPAGQTRRGPRGRTGRTLWPLWPLSTLMCFCFLFLCWGNWAPPGDYFEGSGGPRPAHGRHKPRTDFQRGVRGGKVRPYGRLPSPATLETMRSFLVLILALLAWLGSSRPVVRHIRSTQEIRGRGATPRREGTSSSSHPVAMASLCFVVLTIILPFLTGDETDPLASVRSTDPKTKQPGTTKNTDVNNNDRLSAARVRPSHEEAHHPDRPARHRRLLLGRVRSVPDDRPDLQEACEGDREQGG</sequence>
<evidence type="ECO:0000313" key="3">
    <source>
        <dbReference type="EMBL" id="EJK62119.1"/>
    </source>
</evidence>
<feature type="transmembrane region" description="Helical" evidence="2">
    <location>
        <begin position="170"/>
        <end position="189"/>
    </location>
</feature>
<feature type="compositionally biased region" description="Polar residues" evidence="1">
    <location>
        <begin position="254"/>
        <end position="268"/>
    </location>
</feature>
<evidence type="ECO:0000256" key="1">
    <source>
        <dbReference type="SAM" id="MobiDB-lite"/>
    </source>
</evidence>
<name>K0SB20_THAOC</name>
<feature type="non-terminal residue" evidence="3">
    <location>
        <position position="1"/>
    </location>
</feature>
<feature type="transmembrane region" description="Helical" evidence="2">
    <location>
        <begin position="95"/>
        <end position="118"/>
    </location>
</feature>
<reference evidence="3 4" key="1">
    <citation type="journal article" date="2012" name="Genome Biol.">
        <title>Genome and low-iron response of an oceanic diatom adapted to chronic iron limitation.</title>
        <authorList>
            <person name="Lommer M."/>
            <person name="Specht M."/>
            <person name="Roy A.S."/>
            <person name="Kraemer L."/>
            <person name="Andreson R."/>
            <person name="Gutowska M.A."/>
            <person name="Wolf J."/>
            <person name="Bergner S.V."/>
            <person name="Schilhabel M.B."/>
            <person name="Klostermeier U.C."/>
            <person name="Beiko R.G."/>
            <person name="Rosenstiel P."/>
            <person name="Hippler M."/>
            <person name="Laroche J."/>
        </authorList>
    </citation>
    <scope>NUCLEOTIDE SEQUENCE [LARGE SCALE GENOMIC DNA]</scope>
    <source>
        <strain evidence="3 4">CCMP1005</strain>
    </source>
</reference>
<gene>
    <name evidence="3" type="ORF">THAOC_17281</name>
</gene>
<feature type="compositionally biased region" description="Basic and acidic residues" evidence="1">
    <location>
        <begin position="58"/>
        <end position="79"/>
    </location>
</feature>
<feature type="region of interest" description="Disordered" evidence="1">
    <location>
        <begin position="129"/>
        <end position="155"/>
    </location>
</feature>
<comment type="caution">
    <text evidence="3">The sequence shown here is derived from an EMBL/GenBank/DDBJ whole genome shotgun (WGS) entry which is preliminary data.</text>
</comment>
<proteinExistence type="predicted"/>
<evidence type="ECO:0000313" key="4">
    <source>
        <dbReference type="Proteomes" id="UP000266841"/>
    </source>
</evidence>
<dbReference type="EMBL" id="AGNL01019107">
    <property type="protein sequence ID" value="EJK62119.1"/>
    <property type="molecule type" value="Genomic_DNA"/>
</dbReference>
<accession>K0SB20</accession>
<evidence type="ECO:0000256" key="2">
    <source>
        <dbReference type="SAM" id="Phobius"/>
    </source>
</evidence>
<feature type="region of interest" description="Disordered" evidence="1">
    <location>
        <begin position="58"/>
        <end position="92"/>
    </location>
</feature>
<feature type="transmembrane region" description="Helical" evidence="2">
    <location>
        <begin position="216"/>
        <end position="234"/>
    </location>
</feature>
<dbReference type="AlphaFoldDB" id="K0SB20"/>
<keyword evidence="2" id="KW-0812">Transmembrane</keyword>
<keyword evidence="2" id="KW-1133">Transmembrane helix</keyword>
<dbReference type="Proteomes" id="UP000266841">
    <property type="component" value="Unassembled WGS sequence"/>
</dbReference>
<feature type="compositionally biased region" description="Basic and acidic residues" evidence="1">
    <location>
        <begin position="300"/>
        <end position="320"/>
    </location>
</feature>
<organism evidence="3 4">
    <name type="scientific">Thalassiosira oceanica</name>
    <name type="common">Marine diatom</name>
    <dbReference type="NCBI Taxonomy" id="159749"/>
    <lineage>
        <taxon>Eukaryota</taxon>
        <taxon>Sar</taxon>
        <taxon>Stramenopiles</taxon>
        <taxon>Ochrophyta</taxon>
        <taxon>Bacillariophyta</taxon>
        <taxon>Coscinodiscophyceae</taxon>
        <taxon>Thalassiosirophycidae</taxon>
        <taxon>Thalassiosirales</taxon>
        <taxon>Thalassiosiraceae</taxon>
        <taxon>Thalassiosira</taxon>
    </lineage>
</organism>
<keyword evidence="2" id="KW-0472">Membrane</keyword>
<keyword evidence="4" id="KW-1185">Reference proteome</keyword>
<protein>
    <submittedName>
        <fullName evidence="3">Uncharacterized protein</fullName>
    </submittedName>
</protein>